<dbReference type="GO" id="GO:0006310">
    <property type="term" value="P:DNA recombination"/>
    <property type="evidence" value="ECO:0007669"/>
    <property type="project" value="UniProtKB-KW"/>
</dbReference>
<evidence type="ECO:0000313" key="6">
    <source>
        <dbReference type="Proteomes" id="UP000199365"/>
    </source>
</evidence>
<dbReference type="GO" id="GO:0032196">
    <property type="term" value="P:transposition"/>
    <property type="evidence" value="ECO:0007669"/>
    <property type="project" value="UniProtKB-KW"/>
</dbReference>
<dbReference type="AlphaFoldDB" id="A0A1H1KHV6"/>
<dbReference type="InterPro" id="IPR012337">
    <property type="entry name" value="RNaseH-like_sf"/>
</dbReference>
<dbReference type="PANTHER" id="PTHR35528:SF3">
    <property type="entry name" value="BLL1675 PROTEIN"/>
    <property type="match status" value="1"/>
</dbReference>
<dbReference type="STRING" id="157910.SAMN05445850_7833"/>
<dbReference type="Proteomes" id="UP000199365">
    <property type="component" value="Unassembled WGS sequence"/>
</dbReference>
<feature type="domain" description="DDE" evidence="4">
    <location>
        <begin position="78"/>
        <end position="189"/>
    </location>
</feature>
<proteinExistence type="predicted"/>
<reference evidence="6" key="1">
    <citation type="submission" date="2016-10" db="EMBL/GenBank/DDBJ databases">
        <authorList>
            <person name="Varghese N."/>
            <person name="Submissions S."/>
        </authorList>
    </citation>
    <scope>NUCLEOTIDE SEQUENCE [LARGE SCALE GENOMIC DNA]</scope>
    <source>
        <strain evidence="6">DUS833</strain>
    </source>
</reference>
<evidence type="ECO:0000256" key="2">
    <source>
        <dbReference type="ARBA" id="ARBA00023125"/>
    </source>
</evidence>
<evidence type="ECO:0000256" key="3">
    <source>
        <dbReference type="ARBA" id="ARBA00023172"/>
    </source>
</evidence>
<dbReference type="InterPro" id="IPR032874">
    <property type="entry name" value="DDE_dom"/>
</dbReference>
<dbReference type="PANTHER" id="PTHR35528">
    <property type="entry name" value="BLL1675 PROTEIN"/>
    <property type="match status" value="1"/>
</dbReference>
<dbReference type="NCBIfam" id="NF033587">
    <property type="entry name" value="transpos_IS6"/>
    <property type="match status" value="1"/>
</dbReference>
<evidence type="ECO:0000256" key="1">
    <source>
        <dbReference type="ARBA" id="ARBA00022578"/>
    </source>
</evidence>
<keyword evidence="3" id="KW-0233">DNA recombination</keyword>
<keyword evidence="6" id="KW-1185">Reference proteome</keyword>
<organism evidence="5 6">
    <name type="scientific">Paraburkholderia tuberum</name>
    <dbReference type="NCBI Taxonomy" id="157910"/>
    <lineage>
        <taxon>Bacteria</taxon>
        <taxon>Pseudomonadati</taxon>
        <taxon>Pseudomonadota</taxon>
        <taxon>Betaproteobacteria</taxon>
        <taxon>Burkholderiales</taxon>
        <taxon>Burkholderiaceae</taxon>
        <taxon>Paraburkholderia</taxon>
    </lineage>
</organism>
<dbReference type="SUPFAM" id="SSF53098">
    <property type="entry name" value="Ribonuclease H-like"/>
    <property type="match status" value="1"/>
</dbReference>
<keyword evidence="1" id="KW-0815">Transposition</keyword>
<name>A0A1H1KHV6_9BURK</name>
<accession>A0A1H1KHV6</accession>
<keyword evidence="2" id="KW-0238">DNA-binding</keyword>
<gene>
    <name evidence="5" type="ORF">SAMN05445850_7833</name>
</gene>
<sequence length="275" mass="31839">MSKLKNMGDLFSGRHFNRDVIIQCVRWYLRYKLSLRDLVEMMAERGLSLAHTTILRWVKRYTPEFVKRWNRFGTPAGTSWRVDETYLRVRGKWVYLYRAVDRAGQTVDFLLRGKRDVNAAKAFFNKAIKHLGRPPQTITLDGYAASHRAVREMKADGLMPDGTKVRSSKYLNNLIEQDHRHIKSRTNANSISQSSASKMPLYPPYGMRSCLIDKVSFLSRPFRPDSLFGPEPSKLPNTTSAPAIRPTITMRSMWYRCMQISRKSMFCSSTTRISI</sequence>
<evidence type="ECO:0000313" key="5">
    <source>
        <dbReference type="EMBL" id="SDR61570.1"/>
    </source>
</evidence>
<dbReference type="InterPro" id="IPR052183">
    <property type="entry name" value="IS_Transposase"/>
</dbReference>
<dbReference type="EMBL" id="FNKX01000004">
    <property type="protein sequence ID" value="SDR61570.1"/>
    <property type="molecule type" value="Genomic_DNA"/>
</dbReference>
<dbReference type="Pfam" id="PF13610">
    <property type="entry name" value="DDE_Tnp_IS240"/>
    <property type="match status" value="1"/>
</dbReference>
<dbReference type="InterPro" id="IPR047930">
    <property type="entry name" value="Transpos_IS6"/>
</dbReference>
<protein>
    <submittedName>
        <fullName evidence="5">Transposase (Or an inactivated derivative)</fullName>
    </submittedName>
</protein>
<dbReference type="GO" id="GO:0003677">
    <property type="term" value="F:DNA binding"/>
    <property type="evidence" value="ECO:0007669"/>
    <property type="project" value="UniProtKB-KW"/>
</dbReference>
<evidence type="ECO:0000259" key="4">
    <source>
        <dbReference type="Pfam" id="PF13610"/>
    </source>
</evidence>